<name>A0AAV1D053_OLDCO</name>
<accession>A0AAV1D053</accession>
<dbReference type="InterPro" id="IPR029033">
    <property type="entry name" value="His_PPase_superfam"/>
</dbReference>
<dbReference type="PANTHER" id="PTHR16469">
    <property type="entry name" value="UBIQUITIN-ASSOCIATED AND SH3 DOMAIN-CONTAINING BA-RELATED"/>
    <property type="match status" value="1"/>
</dbReference>
<protein>
    <submittedName>
        <fullName evidence="2">OLC1v1038592C1</fullName>
    </submittedName>
</protein>
<feature type="compositionally biased region" description="Polar residues" evidence="1">
    <location>
        <begin position="7"/>
        <end position="21"/>
    </location>
</feature>
<dbReference type="FunFam" id="3.40.50.1240:FF:000039">
    <property type="entry name" value="Phosphoglycerate mutase family protein"/>
    <property type="match status" value="1"/>
</dbReference>
<dbReference type="Pfam" id="PF00300">
    <property type="entry name" value="His_Phos_1"/>
    <property type="match status" value="2"/>
</dbReference>
<dbReference type="InterPro" id="IPR012398">
    <property type="entry name" value="PRIB5"/>
</dbReference>
<evidence type="ECO:0000313" key="3">
    <source>
        <dbReference type="Proteomes" id="UP001161247"/>
    </source>
</evidence>
<gene>
    <name evidence="2" type="ORF">OLC1_LOCUS10917</name>
</gene>
<dbReference type="InterPro" id="IPR013078">
    <property type="entry name" value="His_Pase_superF_clade-1"/>
</dbReference>
<evidence type="ECO:0000256" key="1">
    <source>
        <dbReference type="SAM" id="MobiDB-lite"/>
    </source>
</evidence>
<keyword evidence="3" id="KW-1185">Reference proteome</keyword>
<dbReference type="Gene3D" id="3.40.50.1240">
    <property type="entry name" value="Phosphoglycerate mutase-like"/>
    <property type="match status" value="1"/>
</dbReference>
<reference evidence="2" key="1">
    <citation type="submission" date="2023-03" db="EMBL/GenBank/DDBJ databases">
        <authorList>
            <person name="Julca I."/>
        </authorList>
    </citation>
    <scope>NUCLEOTIDE SEQUENCE</scope>
</reference>
<organism evidence="2 3">
    <name type="scientific">Oldenlandia corymbosa var. corymbosa</name>
    <dbReference type="NCBI Taxonomy" id="529605"/>
    <lineage>
        <taxon>Eukaryota</taxon>
        <taxon>Viridiplantae</taxon>
        <taxon>Streptophyta</taxon>
        <taxon>Embryophyta</taxon>
        <taxon>Tracheophyta</taxon>
        <taxon>Spermatophyta</taxon>
        <taxon>Magnoliopsida</taxon>
        <taxon>eudicotyledons</taxon>
        <taxon>Gunneridae</taxon>
        <taxon>Pentapetalae</taxon>
        <taxon>asterids</taxon>
        <taxon>lamiids</taxon>
        <taxon>Gentianales</taxon>
        <taxon>Rubiaceae</taxon>
        <taxon>Rubioideae</taxon>
        <taxon>Spermacoceae</taxon>
        <taxon>Hedyotis-Oldenlandia complex</taxon>
        <taxon>Oldenlandia</taxon>
    </lineage>
</organism>
<dbReference type="SUPFAM" id="SSF53254">
    <property type="entry name" value="Phosphoglycerate mutase-like"/>
    <property type="match status" value="1"/>
</dbReference>
<dbReference type="PIRSF" id="PIRSF015897">
    <property type="entry name" value="PRIB5"/>
    <property type="match status" value="1"/>
</dbReference>
<dbReference type="PANTHER" id="PTHR16469:SF27">
    <property type="entry name" value="UBIQUITIN-ASSOCIATED AND SH3 DOMAIN-CONTAINING BA-RELATED"/>
    <property type="match status" value="1"/>
</dbReference>
<dbReference type="AlphaFoldDB" id="A0AAV1D053"/>
<feature type="region of interest" description="Disordered" evidence="1">
    <location>
        <begin position="1"/>
        <end position="21"/>
    </location>
</feature>
<sequence>MGHPEGTTENVQVKNGEDGSSSFDQHVIVMRHGDRIDNFEPLWVSKASRPWDPPLTQDGKDRAFSRGRKFRNHLPFPIHRLFVSPFLRCLQTAAEVIHGLCAVNDDDPNATSSAAITIDPSKIKVSVEYGLCEMLNDIAIRPQVVPKDLDFAFDISECEAVLPAGTIDHSVERIVKQMPQWGETASDCHARYARVIKALADKYPSENLLLVTHGEGVGSSVSSFSEETVFSADYCCYSRMSRPIFVTEDKSYTAGDFKVNILEGENGLSYFGGAYQPESA</sequence>
<dbReference type="InterPro" id="IPR051710">
    <property type="entry name" value="Phosphatase_SH3-domain"/>
</dbReference>
<dbReference type="EMBL" id="OX459121">
    <property type="protein sequence ID" value="CAI9101299.1"/>
    <property type="molecule type" value="Genomic_DNA"/>
</dbReference>
<dbReference type="Proteomes" id="UP001161247">
    <property type="component" value="Chromosome 4"/>
</dbReference>
<proteinExistence type="predicted"/>
<evidence type="ECO:0000313" key="2">
    <source>
        <dbReference type="EMBL" id="CAI9101299.1"/>
    </source>
</evidence>
<dbReference type="CDD" id="cd07040">
    <property type="entry name" value="HP"/>
    <property type="match status" value="1"/>
</dbReference>